<comment type="caution">
    <text evidence="3">The sequence shown here is derived from an EMBL/GenBank/DDBJ whole genome shotgun (WGS) entry which is preliminary data.</text>
</comment>
<feature type="transmembrane region" description="Helical" evidence="2">
    <location>
        <begin position="473"/>
        <end position="494"/>
    </location>
</feature>
<protein>
    <submittedName>
        <fullName evidence="3">Uncharacterized protein</fullName>
    </submittedName>
</protein>
<keyword evidence="2" id="KW-1133">Transmembrane helix</keyword>
<dbReference type="AlphaFoldDB" id="A0A9P1I7T2"/>
<sequence length="563" mass="64728">MQSLNCTVFGILAIIAILFAILIIVKIKTQIGFLAKSYQPFVFWISTFVLILALLAVILSATMIGIETLNAKTTVEKYKEETTTTLLNSHKTISDAIDEDAVEKCVDDVKRIVKTDAPFNAMVNKFSFDEVKEKHQDAKRQLEDRNDLFSDVSQVFYNLKCNTLSDTTRNAMKTIGETLYNMDQSIKSDLFGKLINTIDESVTKIKKELRKIYFDDDEIDSSLLEPMTEDLEALKEKITKMIEFDEKPTRIMFIIFLVVYGIYSSASIITTSIAIVGCVKWFRKRSEPTKLMTYPVYAMVLLLFLTSITFLFFYLEIIEDLNICGVQQNDQIFFDSVCPSSNATFFSTPKSTNSFSSKAVGEILKFDRLSFEFSFRLQNSLKSIVIPDDLRSNYDTIGKLANDLSKVKNDCTFNKDYITYLDRLHTLLEKNWLLKKSLVDINKANFVCNHIYEYGQGICILAGDILDIYTTSVYLLLMAQLFSILANSFFCMMAECWKKHDEMLKENSRKEKERIEKLEKEAVERIKEKKAKLGTPLQFSDQNQQLDEKLKERSIVFPLLFIV</sequence>
<proteinExistence type="predicted"/>
<evidence type="ECO:0000313" key="3">
    <source>
        <dbReference type="EMBL" id="CAI5439768.1"/>
    </source>
</evidence>
<accession>A0A9P1I7T2</accession>
<name>A0A9P1I7T2_9PELO</name>
<feature type="transmembrane region" description="Helical" evidence="2">
    <location>
        <begin position="41"/>
        <end position="66"/>
    </location>
</feature>
<evidence type="ECO:0000313" key="4">
    <source>
        <dbReference type="Proteomes" id="UP001152747"/>
    </source>
</evidence>
<evidence type="ECO:0000256" key="2">
    <source>
        <dbReference type="SAM" id="Phobius"/>
    </source>
</evidence>
<dbReference type="Proteomes" id="UP001152747">
    <property type="component" value="Unassembled WGS sequence"/>
</dbReference>
<keyword evidence="4" id="KW-1185">Reference proteome</keyword>
<keyword evidence="2" id="KW-0472">Membrane</keyword>
<keyword evidence="1" id="KW-0175">Coiled coil</keyword>
<feature type="transmembrane region" description="Helical" evidence="2">
    <location>
        <begin position="251"/>
        <end position="282"/>
    </location>
</feature>
<feature type="transmembrane region" description="Helical" evidence="2">
    <location>
        <begin position="6"/>
        <end position="29"/>
    </location>
</feature>
<feature type="transmembrane region" description="Helical" evidence="2">
    <location>
        <begin position="294"/>
        <end position="315"/>
    </location>
</feature>
<organism evidence="3 4">
    <name type="scientific">Caenorhabditis angaria</name>
    <dbReference type="NCBI Taxonomy" id="860376"/>
    <lineage>
        <taxon>Eukaryota</taxon>
        <taxon>Metazoa</taxon>
        <taxon>Ecdysozoa</taxon>
        <taxon>Nematoda</taxon>
        <taxon>Chromadorea</taxon>
        <taxon>Rhabditida</taxon>
        <taxon>Rhabditina</taxon>
        <taxon>Rhabditomorpha</taxon>
        <taxon>Rhabditoidea</taxon>
        <taxon>Rhabditidae</taxon>
        <taxon>Peloderinae</taxon>
        <taxon>Caenorhabditis</taxon>
    </lineage>
</organism>
<dbReference type="EMBL" id="CANHGI010000001">
    <property type="protein sequence ID" value="CAI5439768.1"/>
    <property type="molecule type" value="Genomic_DNA"/>
</dbReference>
<feature type="coiled-coil region" evidence="1">
    <location>
        <begin position="501"/>
        <end position="532"/>
    </location>
</feature>
<keyword evidence="2" id="KW-0812">Transmembrane</keyword>
<reference evidence="3" key="1">
    <citation type="submission" date="2022-11" db="EMBL/GenBank/DDBJ databases">
        <authorList>
            <person name="Kikuchi T."/>
        </authorList>
    </citation>
    <scope>NUCLEOTIDE SEQUENCE</scope>
    <source>
        <strain evidence="3">PS1010</strain>
    </source>
</reference>
<evidence type="ECO:0000256" key="1">
    <source>
        <dbReference type="SAM" id="Coils"/>
    </source>
</evidence>
<gene>
    <name evidence="3" type="ORF">CAMP_LOCUS2405</name>
</gene>